<gene>
    <name evidence="3" type="ORF">SAMN05444374_11193</name>
</gene>
<sequence length="184" mass="19538">MTTRRVLLAVGVLVAVVGVAFVWVVGRAIVDAPERTPRISAFADGRFAEVEPFRYCPVQEPLCEYEGSTAVLPVRPGHPLQLSLPGEISDSPWGFAAVYQDPETGEALEADDYFAPGTRNTLTVEPTRDGLDLVGVEVRLPSGVIDVDTNQEEIVSHAIWSIATTREGQGGDSGDGGTGTAEDG</sequence>
<dbReference type="Proteomes" id="UP000182054">
    <property type="component" value="Unassembled WGS sequence"/>
</dbReference>
<dbReference type="RefSeq" id="WP_068365757.1">
    <property type="nucleotide sequence ID" value="NZ_FOJN01000011.1"/>
</dbReference>
<dbReference type="InterPro" id="IPR024495">
    <property type="entry name" value="DUF2771"/>
</dbReference>
<evidence type="ECO:0008006" key="5">
    <source>
        <dbReference type="Google" id="ProtNLM"/>
    </source>
</evidence>
<accession>A0A1I0TZN9</accession>
<organism evidence="3 4">
    <name type="scientific">Rhodococcoides kroppenstedtii</name>
    <dbReference type="NCBI Taxonomy" id="293050"/>
    <lineage>
        <taxon>Bacteria</taxon>
        <taxon>Bacillati</taxon>
        <taxon>Actinomycetota</taxon>
        <taxon>Actinomycetes</taxon>
        <taxon>Mycobacteriales</taxon>
        <taxon>Nocardiaceae</taxon>
        <taxon>Rhodococcoides</taxon>
    </lineage>
</organism>
<dbReference type="OrthoDB" id="4772953at2"/>
<keyword evidence="2" id="KW-1133">Transmembrane helix</keyword>
<feature type="transmembrane region" description="Helical" evidence="2">
    <location>
        <begin position="6"/>
        <end position="30"/>
    </location>
</feature>
<feature type="compositionally biased region" description="Gly residues" evidence="1">
    <location>
        <begin position="168"/>
        <end position="184"/>
    </location>
</feature>
<name>A0A1I0TZN9_9NOCA</name>
<protein>
    <recommendedName>
        <fullName evidence="5">DUF2771 domain-containing protein</fullName>
    </recommendedName>
</protein>
<dbReference type="Pfam" id="PF10969">
    <property type="entry name" value="DUF2771"/>
    <property type="match status" value="1"/>
</dbReference>
<evidence type="ECO:0000256" key="2">
    <source>
        <dbReference type="SAM" id="Phobius"/>
    </source>
</evidence>
<keyword evidence="2" id="KW-0812">Transmembrane</keyword>
<reference evidence="3 4" key="1">
    <citation type="submission" date="2016-10" db="EMBL/GenBank/DDBJ databases">
        <authorList>
            <person name="de Groot N.N."/>
        </authorList>
    </citation>
    <scope>NUCLEOTIDE SEQUENCE [LARGE SCALE GENOMIC DNA]</scope>
    <source>
        <strain evidence="3 4">DSM 44908</strain>
    </source>
</reference>
<dbReference type="GeneID" id="85486667"/>
<proteinExistence type="predicted"/>
<evidence type="ECO:0000313" key="4">
    <source>
        <dbReference type="Proteomes" id="UP000182054"/>
    </source>
</evidence>
<evidence type="ECO:0000313" key="3">
    <source>
        <dbReference type="EMBL" id="SFA57228.1"/>
    </source>
</evidence>
<dbReference type="EMBL" id="FOJN01000011">
    <property type="protein sequence ID" value="SFA57228.1"/>
    <property type="molecule type" value="Genomic_DNA"/>
</dbReference>
<dbReference type="AlphaFoldDB" id="A0A1I0TZN9"/>
<keyword evidence="2" id="KW-0472">Membrane</keyword>
<feature type="region of interest" description="Disordered" evidence="1">
    <location>
        <begin position="165"/>
        <end position="184"/>
    </location>
</feature>
<evidence type="ECO:0000256" key="1">
    <source>
        <dbReference type="SAM" id="MobiDB-lite"/>
    </source>
</evidence>